<dbReference type="GO" id="GO:0046655">
    <property type="term" value="P:folic acid metabolic process"/>
    <property type="evidence" value="ECO:0007669"/>
    <property type="project" value="TreeGrafter"/>
</dbReference>
<dbReference type="SUPFAM" id="SSF53597">
    <property type="entry name" value="Dihydrofolate reductase-like"/>
    <property type="match status" value="1"/>
</dbReference>
<dbReference type="Gene3D" id="3.40.430.10">
    <property type="entry name" value="Dihydrofolate Reductase, subunit A"/>
    <property type="match status" value="1"/>
</dbReference>
<dbReference type="GO" id="GO:0004146">
    <property type="term" value="F:dihydrofolate reductase activity"/>
    <property type="evidence" value="ECO:0007669"/>
    <property type="project" value="UniProtKB-EC"/>
</dbReference>
<dbReference type="PANTHER" id="PTHR48069">
    <property type="entry name" value="DIHYDROFOLATE REDUCTASE"/>
    <property type="match status" value="1"/>
</dbReference>
<evidence type="ECO:0000313" key="10">
    <source>
        <dbReference type="EMBL" id="OJI92608.1"/>
    </source>
</evidence>
<dbReference type="GO" id="GO:0046654">
    <property type="term" value="P:tetrahydrofolate biosynthetic process"/>
    <property type="evidence" value="ECO:0007669"/>
    <property type="project" value="UniProtKB-UniPathway"/>
</dbReference>
<comment type="similarity">
    <text evidence="2 8">Belongs to the dihydrofolate reductase family.</text>
</comment>
<dbReference type="EC" id="1.5.1.3" evidence="3"/>
<dbReference type="AlphaFoldDB" id="A0A1L9NTI5"/>
<dbReference type="RefSeq" id="WP_072631609.1">
    <property type="nucleotide sequence ID" value="NZ_MLCB01000172.1"/>
</dbReference>
<evidence type="ECO:0000259" key="9">
    <source>
        <dbReference type="PROSITE" id="PS51330"/>
    </source>
</evidence>
<comment type="function">
    <text evidence="7">Key enzyme in folate metabolism. Catalyzes an essential reaction for de novo glycine and purine synthesis, and for DNA precursor synthesis.</text>
</comment>
<dbReference type="Proteomes" id="UP000184514">
    <property type="component" value="Unassembled WGS sequence"/>
</dbReference>
<dbReference type="UniPathway" id="UPA00077">
    <property type="reaction ID" value="UER00158"/>
</dbReference>
<dbReference type="PROSITE" id="PS51330">
    <property type="entry name" value="DHFR_2"/>
    <property type="match status" value="1"/>
</dbReference>
<evidence type="ECO:0000256" key="1">
    <source>
        <dbReference type="ARBA" id="ARBA00004903"/>
    </source>
</evidence>
<evidence type="ECO:0000256" key="5">
    <source>
        <dbReference type="ARBA" id="ARBA00022857"/>
    </source>
</evidence>
<keyword evidence="11" id="KW-1185">Reference proteome</keyword>
<dbReference type="CDD" id="cd00209">
    <property type="entry name" value="DHFR"/>
    <property type="match status" value="1"/>
</dbReference>
<evidence type="ECO:0000256" key="6">
    <source>
        <dbReference type="ARBA" id="ARBA00023002"/>
    </source>
</evidence>
<evidence type="ECO:0000256" key="8">
    <source>
        <dbReference type="RuleBase" id="RU004474"/>
    </source>
</evidence>
<dbReference type="EMBL" id="MLCB01000172">
    <property type="protein sequence ID" value="OJI92608.1"/>
    <property type="molecule type" value="Genomic_DNA"/>
</dbReference>
<evidence type="ECO:0000256" key="2">
    <source>
        <dbReference type="ARBA" id="ARBA00009539"/>
    </source>
</evidence>
<dbReference type="Pfam" id="PF00186">
    <property type="entry name" value="DHFR_1"/>
    <property type="match status" value="1"/>
</dbReference>
<reference evidence="10 11" key="1">
    <citation type="submission" date="2016-10" db="EMBL/GenBank/DDBJ databases">
        <title>Genome sequence of Planktotalea frisia SH6-1.</title>
        <authorList>
            <person name="Poehlein A."/>
            <person name="Bakenhus I."/>
            <person name="Voget S."/>
            <person name="Brinkhoff T."/>
            <person name="Simon M."/>
        </authorList>
    </citation>
    <scope>NUCLEOTIDE SEQUENCE [LARGE SCALE GENOMIC DNA]</scope>
    <source>
        <strain evidence="10 11">SH6-1</strain>
    </source>
</reference>
<protein>
    <recommendedName>
        <fullName evidence="3">dihydrofolate reductase</fullName>
        <ecNumber evidence="3">1.5.1.3</ecNumber>
    </recommendedName>
</protein>
<dbReference type="GO" id="GO:0046452">
    <property type="term" value="P:dihydrofolate metabolic process"/>
    <property type="evidence" value="ECO:0007669"/>
    <property type="project" value="TreeGrafter"/>
</dbReference>
<organism evidence="10 11">
    <name type="scientific">Planktotalea frisia</name>
    <dbReference type="NCBI Taxonomy" id="696762"/>
    <lineage>
        <taxon>Bacteria</taxon>
        <taxon>Pseudomonadati</taxon>
        <taxon>Pseudomonadota</taxon>
        <taxon>Alphaproteobacteria</taxon>
        <taxon>Rhodobacterales</taxon>
        <taxon>Paracoccaceae</taxon>
        <taxon>Planktotalea</taxon>
    </lineage>
</organism>
<comment type="caution">
    <text evidence="10">The sequence shown here is derived from an EMBL/GenBank/DDBJ whole genome shotgun (WGS) entry which is preliminary data.</text>
</comment>
<proteinExistence type="inferred from homology"/>
<dbReference type="PROSITE" id="PS00075">
    <property type="entry name" value="DHFR_1"/>
    <property type="match status" value="1"/>
</dbReference>
<evidence type="ECO:0000256" key="4">
    <source>
        <dbReference type="ARBA" id="ARBA00022563"/>
    </source>
</evidence>
<feature type="domain" description="DHFR" evidence="9">
    <location>
        <begin position="1"/>
        <end position="157"/>
    </location>
</feature>
<dbReference type="InterPro" id="IPR024072">
    <property type="entry name" value="DHFR-like_dom_sf"/>
</dbReference>
<dbReference type="GO" id="GO:0006730">
    <property type="term" value="P:one-carbon metabolic process"/>
    <property type="evidence" value="ECO:0007669"/>
    <property type="project" value="UniProtKB-KW"/>
</dbReference>
<dbReference type="PRINTS" id="PR00070">
    <property type="entry name" value="DHFR"/>
</dbReference>
<dbReference type="InterPro" id="IPR001796">
    <property type="entry name" value="DHFR_dom"/>
</dbReference>
<sequence length="158" mass="17652">MISLVVARDKNGAIGKGNEIPWYAPEDLQFFKRETLGGAIIMGRNTWDSLPFKPLKNRLNIVVSSQNCGAELICNSVTQAVDAAYAQGYRRVYGIGGAGIYREMIEIADRLLITEVDLEVNDPDVFFPEIPPESWQIVGETHLRQDAPSCTVFEYLRS</sequence>
<keyword evidence="4" id="KW-0554">One-carbon metabolism</keyword>
<name>A0A1L9NTI5_9RHOB</name>
<keyword evidence="6 10" id="KW-0560">Oxidoreductase</keyword>
<accession>A0A1L9NTI5</accession>
<evidence type="ECO:0000256" key="7">
    <source>
        <dbReference type="ARBA" id="ARBA00025067"/>
    </source>
</evidence>
<dbReference type="GO" id="GO:0050661">
    <property type="term" value="F:NADP binding"/>
    <property type="evidence" value="ECO:0007669"/>
    <property type="project" value="InterPro"/>
</dbReference>
<dbReference type="InterPro" id="IPR017925">
    <property type="entry name" value="DHFR_CS"/>
</dbReference>
<comment type="pathway">
    <text evidence="1">Cofactor biosynthesis; tetrahydrofolate biosynthesis; 5,6,7,8-tetrahydrofolate from 7,8-dihydrofolate: step 1/1.</text>
</comment>
<dbReference type="PANTHER" id="PTHR48069:SF3">
    <property type="entry name" value="DIHYDROFOLATE REDUCTASE"/>
    <property type="match status" value="1"/>
</dbReference>
<evidence type="ECO:0000313" key="11">
    <source>
        <dbReference type="Proteomes" id="UP000184514"/>
    </source>
</evidence>
<evidence type="ECO:0000256" key="3">
    <source>
        <dbReference type="ARBA" id="ARBA00012856"/>
    </source>
</evidence>
<keyword evidence="5" id="KW-0521">NADP</keyword>
<dbReference type="STRING" id="696762.PFRI_30920"/>
<dbReference type="OrthoDB" id="9804315at2"/>
<gene>
    <name evidence="10" type="primary">folA</name>
    <name evidence="10" type="ORF">PFRI_30920</name>
</gene>
<dbReference type="InterPro" id="IPR012259">
    <property type="entry name" value="DHFR"/>
</dbReference>